<dbReference type="EMBL" id="KI894015">
    <property type="protein sequence ID" value="OCF46891.1"/>
    <property type="molecule type" value="Genomic_DNA"/>
</dbReference>
<gene>
    <name evidence="2" type="ORF">I206_07278</name>
    <name evidence="3" type="ORF">I206_106473</name>
</gene>
<reference evidence="3" key="4">
    <citation type="submission" date="2024-02" db="EMBL/GenBank/DDBJ databases">
        <title>Comparative genomics of Cryptococcus and Kwoniella reveals pathogenesis evolution and contrasting modes of karyotype evolution via chromosome fusion or intercentromeric recombination.</title>
        <authorList>
            <person name="Coelho M.A."/>
            <person name="David-Palma M."/>
            <person name="Shea T."/>
            <person name="Bowers K."/>
            <person name="McGinley-Smith S."/>
            <person name="Mohammad A.W."/>
            <person name="Gnirke A."/>
            <person name="Yurkov A.M."/>
            <person name="Nowrousian M."/>
            <person name="Sun S."/>
            <person name="Cuomo C.A."/>
            <person name="Heitman J."/>
        </authorList>
    </citation>
    <scope>NUCLEOTIDE SEQUENCE</scope>
    <source>
        <strain evidence="3">CBS 10737</strain>
    </source>
</reference>
<reference evidence="2" key="1">
    <citation type="submission" date="2013-07" db="EMBL/GenBank/DDBJ databases">
        <title>The Genome Sequence of Cryptococcus pinus CBS10737.</title>
        <authorList>
            <consortium name="The Broad Institute Genome Sequencing Platform"/>
            <person name="Cuomo C."/>
            <person name="Litvintseva A."/>
            <person name="Chen Y."/>
            <person name="Heitman J."/>
            <person name="Sun S."/>
            <person name="Springer D."/>
            <person name="Dromer F."/>
            <person name="Young S.K."/>
            <person name="Zeng Q."/>
            <person name="Gargeya S."/>
            <person name="Fitzgerald M."/>
            <person name="Abouelleil A."/>
            <person name="Alvarado L."/>
            <person name="Berlin A.M."/>
            <person name="Chapman S.B."/>
            <person name="Dewar J."/>
            <person name="Goldberg J."/>
            <person name="Griggs A."/>
            <person name="Gujja S."/>
            <person name="Hansen M."/>
            <person name="Howarth C."/>
            <person name="Imamovic A."/>
            <person name="Larimer J."/>
            <person name="McCowan C."/>
            <person name="Murphy C."/>
            <person name="Pearson M."/>
            <person name="Priest M."/>
            <person name="Roberts A."/>
            <person name="Saif S."/>
            <person name="Shea T."/>
            <person name="Sykes S."/>
            <person name="Wortman J."/>
            <person name="Nusbaum C."/>
            <person name="Birren B."/>
        </authorList>
    </citation>
    <scope>NUCLEOTIDE SEQUENCE [LARGE SCALE GENOMIC DNA]</scope>
    <source>
        <strain evidence="2">CBS 10737</strain>
    </source>
</reference>
<dbReference type="AlphaFoldDB" id="A0A1B9HUE5"/>
<dbReference type="EMBL" id="CP144527">
    <property type="protein sequence ID" value="WWC72511.1"/>
    <property type="molecule type" value="Genomic_DNA"/>
</dbReference>
<evidence type="ECO:0000313" key="4">
    <source>
        <dbReference type="Proteomes" id="UP000094020"/>
    </source>
</evidence>
<proteinExistence type="predicted"/>
<name>A0A1B9HUE5_9TREE</name>
<keyword evidence="4" id="KW-1185">Reference proteome</keyword>
<dbReference type="Proteomes" id="UP000094020">
    <property type="component" value="Chromosome 9"/>
</dbReference>
<evidence type="ECO:0000313" key="3">
    <source>
        <dbReference type="EMBL" id="WWC72511.1"/>
    </source>
</evidence>
<protein>
    <submittedName>
        <fullName evidence="2">Uncharacterized protein</fullName>
    </submittedName>
</protein>
<dbReference type="GeneID" id="30175647"/>
<reference evidence="2" key="3">
    <citation type="submission" date="2016-07" db="EMBL/GenBank/DDBJ databases">
        <title>Evolution of pathogenesis and genome organization in the Tremellales.</title>
        <authorList>
            <person name="Cuomo C."/>
            <person name="Litvintseva A."/>
            <person name="Heitman J."/>
            <person name="Chen Y."/>
            <person name="Sun S."/>
            <person name="Springer D."/>
            <person name="Dromer F."/>
            <person name="Young S."/>
            <person name="Zeng Q."/>
            <person name="Chapman S."/>
            <person name="Gujja S."/>
            <person name="Saif S."/>
            <person name="Birren B."/>
        </authorList>
    </citation>
    <scope>NUCLEOTIDE SEQUENCE</scope>
    <source>
        <strain evidence="2">CBS 10737</strain>
    </source>
</reference>
<organism evidence="2">
    <name type="scientific">Kwoniella pini CBS 10737</name>
    <dbReference type="NCBI Taxonomy" id="1296096"/>
    <lineage>
        <taxon>Eukaryota</taxon>
        <taxon>Fungi</taxon>
        <taxon>Dikarya</taxon>
        <taxon>Basidiomycota</taxon>
        <taxon>Agaricomycotina</taxon>
        <taxon>Tremellomycetes</taxon>
        <taxon>Tremellales</taxon>
        <taxon>Cryptococcaceae</taxon>
        <taxon>Kwoniella</taxon>
    </lineage>
</organism>
<feature type="region of interest" description="Disordered" evidence="1">
    <location>
        <begin position="282"/>
        <end position="323"/>
    </location>
</feature>
<feature type="compositionally biased region" description="Low complexity" evidence="1">
    <location>
        <begin position="282"/>
        <end position="294"/>
    </location>
</feature>
<reference evidence="3" key="2">
    <citation type="submission" date="2013-07" db="EMBL/GenBank/DDBJ databases">
        <authorList>
            <consortium name="The Broad Institute Genome Sequencing Platform"/>
            <person name="Cuomo C."/>
            <person name="Litvintseva A."/>
            <person name="Chen Y."/>
            <person name="Heitman J."/>
            <person name="Sun S."/>
            <person name="Springer D."/>
            <person name="Dromer F."/>
            <person name="Young S.K."/>
            <person name="Zeng Q."/>
            <person name="Gargeya S."/>
            <person name="Fitzgerald M."/>
            <person name="Abouelleil A."/>
            <person name="Alvarado L."/>
            <person name="Berlin A.M."/>
            <person name="Chapman S.B."/>
            <person name="Dewar J."/>
            <person name="Goldberg J."/>
            <person name="Griggs A."/>
            <person name="Gujja S."/>
            <person name="Hansen M."/>
            <person name="Howarth C."/>
            <person name="Imamovic A."/>
            <person name="Larimer J."/>
            <person name="McCowan C."/>
            <person name="Murphy C."/>
            <person name="Pearson M."/>
            <person name="Priest M."/>
            <person name="Roberts A."/>
            <person name="Saif S."/>
            <person name="Shea T."/>
            <person name="Sykes S."/>
            <person name="Wortman J."/>
            <person name="Nusbaum C."/>
            <person name="Birren B."/>
        </authorList>
    </citation>
    <scope>NUCLEOTIDE SEQUENCE</scope>
    <source>
        <strain evidence="3">CBS 10737</strain>
    </source>
</reference>
<sequence length="364" mass="40759">MPPRRSSRTSISPITGADDVSSLTLAEVRDRLNRNNILLESPLFGGSPNKNQISPSIGMNIGIGEPGPSSMSFSPSPNKIQNYQINQNIDDPVRNKLLLARESLLAREQELMMNNLNMSPKIEIDEQHINGNGEESGKISFMENQNQQQSQGRSGKARVLNRIREDEHNLARNGLILPIDQTLHLGQRDYQNATAQQLSYLSINQTRSSSPKPRQLKQFNNNPNDLFNEGGDDDEMIRANRLARLNAFMSYKQSNDSEEEEEYDEDEDEINDEDRKMLENLKNNHNSLRNGNGNNEEEEEDERNFTLSGISSGGYDGNGIPERMIDSIGEEIDEFGEDDEIFAEGNDEYDNGLGQGSLAAGPGR</sequence>
<feature type="compositionally biased region" description="Acidic residues" evidence="1">
    <location>
        <begin position="337"/>
        <end position="350"/>
    </location>
</feature>
<feature type="compositionally biased region" description="Acidic residues" evidence="1">
    <location>
        <begin position="256"/>
        <end position="270"/>
    </location>
</feature>
<feature type="region of interest" description="Disordered" evidence="1">
    <location>
        <begin position="205"/>
        <end position="233"/>
    </location>
</feature>
<accession>A0A1B9HUE5</accession>
<feature type="compositionally biased region" description="Polar residues" evidence="1">
    <location>
        <begin position="205"/>
        <end position="225"/>
    </location>
</feature>
<evidence type="ECO:0000313" key="2">
    <source>
        <dbReference type="EMBL" id="OCF46891.1"/>
    </source>
</evidence>
<feature type="region of interest" description="Disordered" evidence="1">
    <location>
        <begin position="337"/>
        <end position="364"/>
    </location>
</feature>
<dbReference type="KEGG" id="kpin:30175647"/>
<dbReference type="RefSeq" id="XP_019008110.1">
    <property type="nucleotide sequence ID" value="XM_019158972.1"/>
</dbReference>
<dbReference type="OrthoDB" id="2596678at2759"/>
<feature type="region of interest" description="Disordered" evidence="1">
    <location>
        <begin position="250"/>
        <end position="270"/>
    </location>
</feature>
<evidence type="ECO:0000256" key="1">
    <source>
        <dbReference type="SAM" id="MobiDB-lite"/>
    </source>
</evidence>